<evidence type="ECO:0000313" key="2">
    <source>
        <dbReference type="EMBL" id="CAA9368773.1"/>
    </source>
</evidence>
<protein>
    <submittedName>
        <fullName evidence="2">Cyanophycinase</fullName>
        <ecNumber evidence="2">3.4.15.6</ecNumber>
    </submittedName>
</protein>
<feature type="compositionally biased region" description="Basic residues" evidence="1">
    <location>
        <begin position="153"/>
        <end position="165"/>
    </location>
</feature>
<organism evidence="2">
    <name type="scientific">uncultured Gemmatimonadota bacterium</name>
    <dbReference type="NCBI Taxonomy" id="203437"/>
    <lineage>
        <taxon>Bacteria</taxon>
        <taxon>Pseudomonadati</taxon>
        <taxon>Gemmatimonadota</taxon>
        <taxon>environmental samples</taxon>
    </lineage>
</organism>
<dbReference type="AlphaFoldDB" id="A0A6J4MWR6"/>
<feature type="compositionally biased region" description="Basic residues" evidence="1">
    <location>
        <begin position="132"/>
        <end position="143"/>
    </location>
</feature>
<evidence type="ECO:0000256" key="1">
    <source>
        <dbReference type="SAM" id="MobiDB-lite"/>
    </source>
</evidence>
<feature type="compositionally biased region" description="Basic residues" evidence="1">
    <location>
        <begin position="274"/>
        <end position="291"/>
    </location>
</feature>
<feature type="region of interest" description="Disordered" evidence="1">
    <location>
        <begin position="1"/>
        <end position="40"/>
    </location>
</feature>
<dbReference type="GO" id="GO:0004180">
    <property type="term" value="F:carboxypeptidase activity"/>
    <property type="evidence" value="ECO:0007669"/>
    <property type="project" value="UniProtKB-KW"/>
</dbReference>
<keyword evidence="2" id="KW-0121">Carboxypeptidase</keyword>
<dbReference type="GO" id="GO:0008241">
    <property type="term" value="F:peptidyl-dipeptidase activity"/>
    <property type="evidence" value="ECO:0007669"/>
    <property type="project" value="UniProtKB-EC"/>
</dbReference>
<accession>A0A6J4MWR6</accession>
<feature type="region of interest" description="Disordered" evidence="1">
    <location>
        <begin position="52"/>
        <end position="299"/>
    </location>
</feature>
<feature type="compositionally biased region" description="Basic residues" evidence="1">
    <location>
        <begin position="243"/>
        <end position="263"/>
    </location>
</feature>
<feature type="non-terminal residue" evidence="2">
    <location>
        <position position="1"/>
    </location>
</feature>
<keyword evidence="2" id="KW-0378">Hydrolase</keyword>
<reference evidence="2" key="1">
    <citation type="submission" date="2020-02" db="EMBL/GenBank/DDBJ databases">
        <authorList>
            <person name="Meier V. D."/>
        </authorList>
    </citation>
    <scope>NUCLEOTIDE SEQUENCE</scope>
    <source>
        <strain evidence="2">AVDCRST_MAG68</strain>
    </source>
</reference>
<feature type="compositionally biased region" description="Basic and acidic residues" evidence="1">
    <location>
        <begin position="221"/>
        <end position="230"/>
    </location>
</feature>
<name>A0A6J4MWR6_9BACT</name>
<keyword evidence="2" id="KW-0645">Protease</keyword>
<dbReference type="EC" id="3.4.15.6" evidence="2"/>
<dbReference type="EMBL" id="CADCTW010000233">
    <property type="protein sequence ID" value="CAA9368773.1"/>
    <property type="molecule type" value="Genomic_DNA"/>
</dbReference>
<feature type="compositionally biased region" description="Gly residues" evidence="1">
    <location>
        <begin position="82"/>
        <end position="95"/>
    </location>
</feature>
<feature type="compositionally biased region" description="Basic and acidic residues" evidence="1">
    <location>
        <begin position="184"/>
        <end position="193"/>
    </location>
</feature>
<proteinExistence type="predicted"/>
<feature type="non-terminal residue" evidence="2">
    <location>
        <position position="299"/>
    </location>
</feature>
<sequence>VDERAIRAGGAAGGDRWRGGEGGRERHGDPHPLRGAGGGERCAHHRVLVAVGRGGGGAGDLPQGLRGAGGGGGDRRAHRGAQRGGRAGAAGGGGPRDGRVLHRRRPAQADGADRGDALLGGDPRPPVPRRADRGRHQRGRGRHERCDADRWQRRGLRAARGRFARPRPGALARHGGGHALQPARPREPPDDGVRPQPAGAGDRDRREHGRGGGAGCALHRAGGERRDGVQRPRHPLQRPPGERRRRAGAHRRAGPRPPARIRLRPADAPAAPAQRRHRAHSRLAHQRREPHRRAGDRRL</sequence>
<feature type="compositionally biased region" description="Basic and acidic residues" evidence="1">
    <location>
        <begin position="201"/>
        <end position="210"/>
    </location>
</feature>
<gene>
    <name evidence="2" type="ORF">AVDCRST_MAG68-5215</name>
</gene>
<feature type="compositionally biased region" description="Basic and acidic residues" evidence="1">
    <location>
        <begin position="15"/>
        <end position="32"/>
    </location>
</feature>